<evidence type="ECO:0000313" key="8">
    <source>
        <dbReference type="EMBL" id="VVV96667.1"/>
    </source>
</evidence>
<evidence type="ECO:0000256" key="7">
    <source>
        <dbReference type="SAM" id="Phobius"/>
    </source>
</evidence>
<protein>
    <submittedName>
        <fullName evidence="8">Uncharacterized protein</fullName>
    </submittedName>
</protein>
<dbReference type="GO" id="GO:0010256">
    <property type="term" value="P:endomembrane system organization"/>
    <property type="evidence" value="ECO:0007669"/>
    <property type="project" value="TreeGrafter"/>
</dbReference>
<dbReference type="Pfam" id="PF05078">
    <property type="entry name" value="DUF679"/>
    <property type="match status" value="1"/>
</dbReference>
<evidence type="ECO:0000256" key="5">
    <source>
        <dbReference type="ARBA" id="ARBA00023136"/>
    </source>
</evidence>
<evidence type="ECO:0000256" key="3">
    <source>
        <dbReference type="ARBA" id="ARBA00022692"/>
    </source>
</evidence>
<dbReference type="GO" id="GO:0005737">
    <property type="term" value="C:cytoplasm"/>
    <property type="evidence" value="ECO:0007669"/>
    <property type="project" value="UniProtKB-ARBA"/>
</dbReference>
<evidence type="ECO:0000256" key="2">
    <source>
        <dbReference type="ARBA" id="ARBA00008707"/>
    </source>
</evidence>
<organism evidence="8">
    <name type="scientific">Nymphaea colorata</name>
    <name type="common">pocket water lily</name>
    <dbReference type="NCBI Taxonomy" id="210225"/>
    <lineage>
        <taxon>Eukaryota</taxon>
        <taxon>Viridiplantae</taxon>
        <taxon>Streptophyta</taxon>
        <taxon>Embryophyta</taxon>
        <taxon>Tracheophyta</taxon>
        <taxon>Spermatophyta</taxon>
        <taxon>Magnoliopsida</taxon>
        <taxon>Nymphaeales</taxon>
        <taxon>Nymphaeaceae</taxon>
        <taxon>Nymphaea</taxon>
    </lineage>
</organism>
<evidence type="ECO:0000256" key="1">
    <source>
        <dbReference type="ARBA" id="ARBA00004141"/>
    </source>
</evidence>
<feature type="transmembrane region" description="Helical" evidence="7">
    <location>
        <begin position="84"/>
        <end position="102"/>
    </location>
</feature>
<keyword evidence="5 7" id="KW-0472">Membrane</keyword>
<evidence type="ECO:0000256" key="4">
    <source>
        <dbReference type="ARBA" id="ARBA00022989"/>
    </source>
</evidence>
<name>A0A5K1A2S9_9MAGN</name>
<dbReference type="AlphaFoldDB" id="A0A5K1A2S9"/>
<dbReference type="Gramene" id="NC2G0001800.1">
    <property type="protein sequence ID" value="NC2G0001800.1:cds"/>
    <property type="gene ID" value="NC2G0001800"/>
</dbReference>
<feature type="transmembrane region" description="Helical" evidence="7">
    <location>
        <begin position="147"/>
        <end position="166"/>
    </location>
</feature>
<feature type="transmembrane region" description="Helical" evidence="7">
    <location>
        <begin position="53"/>
        <end position="72"/>
    </location>
</feature>
<sequence>MAMKGSDVESQEQQQMRSPLLEKVEDQQQQQAGSANSSMQKAINQTFRSTAHLANLLPTGTVLAFQLLSPVFTNQGRCTDASRFMAASLLSLCGISCFLLSFTDSFKRPDGTVRHGIATPRGLLVLDGDGDAGSLAPEKAAEFRIRWIDFVHAFASLLVFAAVALLDQNVVGCFYPLPSAEMKEVLSSLPVGIGVLCSMLFVAFPTKRHGIGFPLTPSSD</sequence>
<proteinExistence type="inferred from homology"/>
<accession>A0A5K1A2S9</accession>
<comment type="subcellular location">
    <subcellularLocation>
        <location evidence="1">Membrane</location>
        <topology evidence="1">Multi-pass membrane protein</topology>
    </subcellularLocation>
</comment>
<dbReference type="PANTHER" id="PTHR31621:SF0">
    <property type="entry name" value="PROTEIN DMP6"/>
    <property type="match status" value="1"/>
</dbReference>
<dbReference type="EMBL" id="LR721780">
    <property type="protein sequence ID" value="VVV96667.1"/>
    <property type="molecule type" value="Genomic_DNA"/>
</dbReference>
<dbReference type="GO" id="GO:0016020">
    <property type="term" value="C:membrane"/>
    <property type="evidence" value="ECO:0007669"/>
    <property type="project" value="UniProtKB-SubCell"/>
</dbReference>
<feature type="region of interest" description="Disordered" evidence="6">
    <location>
        <begin position="1"/>
        <end position="40"/>
    </location>
</feature>
<dbReference type="OMA" id="DQNVVGC"/>
<feature type="transmembrane region" description="Helical" evidence="7">
    <location>
        <begin position="186"/>
        <end position="204"/>
    </location>
</feature>
<keyword evidence="4 7" id="KW-1133">Transmembrane helix</keyword>
<comment type="similarity">
    <text evidence="2">Belongs to the plant DMP1 protein family.</text>
</comment>
<gene>
    <name evidence="8" type="ORF">NYM_LOCUS11443</name>
</gene>
<evidence type="ECO:0000256" key="6">
    <source>
        <dbReference type="SAM" id="MobiDB-lite"/>
    </source>
</evidence>
<keyword evidence="3 7" id="KW-0812">Transmembrane</keyword>
<dbReference type="PANTHER" id="PTHR31621">
    <property type="entry name" value="PROTEIN DMP3"/>
    <property type="match status" value="1"/>
</dbReference>
<dbReference type="InterPro" id="IPR007770">
    <property type="entry name" value="DMP"/>
</dbReference>
<dbReference type="OrthoDB" id="525686at2759"/>
<reference evidence="8" key="1">
    <citation type="submission" date="2019-09" db="EMBL/GenBank/DDBJ databases">
        <authorList>
            <person name="Zhang L."/>
        </authorList>
    </citation>
    <scope>NUCLEOTIDE SEQUENCE</scope>
</reference>